<dbReference type="EMBL" id="VVIM01000004">
    <property type="protein sequence ID" value="KAB0800459.1"/>
    <property type="molecule type" value="Genomic_DNA"/>
</dbReference>
<protein>
    <submittedName>
        <fullName evidence="1">Uncharacterized protein</fullName>
    </submittedName>
</protein>
<dbReference type="PANTHER" id="PTHR37984">
    <property type="entry name" value="PROTEIN CBG26694"/>
    <property type="match status" value="1"/>
</dbReference>
<dbReference type="AlphaFoldDB" id="A0A5N4AT18"/>
<keyword evidence="2" id="KW-1185">Reference proteome</keyword>
<sequence length="245" mass="27147">MPLLGRDWLNILFPGWQEADALSRLPLKEPTNVESSINSFSTGNEIPLSSVEIGKLSEKDQILIKVKDFILRGWPNQVKDPVIKPFFPKRGELSVEGNCVMVGNRVVIPEVLKSKVLELIHADHVVGLGPGSNVKWKEGVVMKVVSGVTYLVKVEDKVMYKHVNSLRKSFLEEVATYHVPFVPLTVTDSVTPVDNSLVTPNITSPVKPVVLDSNVSIDKSVAEVVSVEPLRRSTRTIKPPQRLDL</sequence>
<evidence type="ECO:0000313" key="1">
    <source>
        <dbReference type="EMBL" id="KAB0800459.1"/>
    </source>
</evidence>
<name>A0A5N4AT18_PHOPY</name>
<reference evidence="1 2" key="1">
    <citation type="journal article" date="2018" name="Elife">
        <title>Firefly genomes illuminate parallel origins of bioluminescence in beetles.</title>
        <authorList>
            <person name="Fallon T.R."/>
            <person name="Lower S.E."/>
            <person name="Chang C.H."/>
            <person name="Bessho-Uehara M."/>
            <person name="Martin G.J."/>
            <person name="Bewick A.J."/>
            <person name="Behringer M."/>
            <person name="Debat H.J."/>
            <person name="Wong I."/>
            <person name="Day J.C."/>
            <person name="Suvorov A."/>
            <person name="Silva C.J."/>
            <person name="Stanger-Hall K.F."/>
            <person name="Hall D.W."/>
            <person name="Schmitz R.J."/>
            <person name="Nelson D.R."/>
            <person name="Lewis S.M."/>
            <person name="Shigenobu S."/>
            <person name="Bybee S.M."/>
            <person name="Larracuente A.M."/>
            <person name="Oba Y."/>
            <person name="Weng J.K."/>
        </authorList>
    </citation>
    <scope>NUCLEOTIDE SEQUENCE [LARGE SCALE GENOMIC DNA]</scope>
    <source>
        <strain evidence="1">1611_PpyrPB1</strain>
        <tissue evidence="1">Whole body</tissue>
    </source>
</reference>
<gene>
    <name evidence="1" type="ORF">PPYR_06199</name>
</gene>
<organism evidence="1 2">
    <name type="scientific">Photinus pyralis</name>
    <name type="common">Common eastern firefly</name>
    <name type="synonym">Lampyris pyralis</name>
    <dbReference type="NCBI Taxonomy" id="7054"/>
    <lineage>
        <taxon>Eukaryota</taxon>
        <taxon>Metazoa</taxon>
        <taxon>Ecdysozoa</taxon>
        <taxon>Arthropoda</taxon>
        <taxon>Hexapoda</taxon>
        <taxon>Insecta</taxon>
        <taxon>Pterygota</taxon>
        <taxon>Neoptera</taxon>
        <taxon>Endopterygota</taxon>
        <taxon>Coleoptera</taxon>
        <taxon>Polyphaga</taxon>
        <taxon>Elateriformia</taxon>
        <taxon>Elateroidea</taxon>
        <taxon>Lampyridae</taxon>
        <taxon>Lampyrinae</taxon>
        <taxon>Photinus</taxon>
    </lineage>
</organism>
<dbReference type="PANTHER" id="PTHR37984:SF5">
    <property type="entry name" value="PROTEIN NYNRIN-LIKE"/>
    <property type="match status" value="1"/>
</dbReference>
<comment type="caution">
    <text evidence="1">The sequence shown here is derived from an EMBL/GenBank/DDBJ whole genome shotgun (WGS) entry which is preliminary data.</text>
</comment>
<accession>A0A5N4AT18</accession>
<dbReference type="InParanoid" id="A0A5N4AT18"/>
<dbReference type="Proteomes" id="UP000327044">
    <property type="component" value="Unassembled WGS sequence"/>
</dbReference>
<dbReference type="InterPro" id="IPR050951">
    <property type="entry name" value="Retrovirus_Pol_polyprotein"/>
</dbReference>
<evidence type="ECO:0000313" key="2">
    <source>
        <dbReference type="Proteomes" id="UP000327044"/>
    </source>
</evidence>
<proteinExistence type="predicted"/>